<dbReference type="AlphaFoldDB" id="A0A1I2C9S1"/>
<feature type="chain" id="PRO_5009302138" evidence="1">
    <location>
        <begin position="28"/>
        <end position="152"/>
    </location>
</feature>
<feature type="signal peptide" evidence="1">
    <location>
        <begin position="1"/>
        <end position="27"/>
    </location>
</feature>
<reference evidence="3 4" key="1">
    <citation type="submission" date="2016-10" db="EMBL/GenBank/DDBJ databases">
        <authorList>
            <person name="Varghese N."/>
            <person name="Submissions S."/>
        </authorList>
    </citation>
    <scope>NUCLEOTIDE SEQUENCE [LARGE SCALE GENOMIC DNA]</scope>
    <source>
        <strain evidence="4">YIM D21,KCTC 23444,ACCC 10710</strain>
    </source>
</reference>
<dbReference type="InterPro" id="IPR013096">
    <property type="entry name" value="Cupin_2"/>
</dbReference>
<dbReference type="InterPro" id="IPR014710">
    <property type="entry name" value="RmlC-like_jellyroll"/>
</dbReference>
<dbReference type="Pfam" id="PF07883">
    <property type="entry name" value="Cupin_2"/>
    <property type="match status" value="1"/>
</dbReference>
<accession>A0A1I2C9S1</accession>
<name>A0A1I2C9S1_9RHOB</name>
<dbReference type="InterPro" id="IPR011051">
    <property type="entry name" value="RmlC_Cupin_sf"/>
</dbReference>
<protein>
    <submittedName>
        <fullName evidence="3">Cupin domain protein</fullName>
    </submittedName>
</protein>
<evidence type="ECO:0000313" key="4">
    <source>
        <dbReference type="Proteomes" id="UP000325289"/>
    </source>
</evidence>
<keyword evidence="1" id="KW-0732">Signal</keyword>
<dbReference type="RefSeq" id="WP_223163125.1">
    <property type="nucleotide sequence ID" value="NZ_FOMS01000013.1"/>
</dbReference>
<dbReference type="Proteomes" id="UP000325289">
    <property type="component" value="Unassembled WGS sequence"/>
</dbReference>
<evidence type="ECO:0000256" key="1">
    <source>
        <dbReference type="SAM" id="SignalP"/>
    </source>
</evidence>
<dbReference type="Gene3D" id="2.60.120.10">
    <property type="entry name" value="Jelly Rolls"/>
    <property type="match status" value="1"/>
</dbReference>
<feature type="domain" description="Cupin type-2" evidence="2">
    <location>
        <begin position="73"/>
        <end position="138"/>
    </location>
</feature>
<keyword evidence="4" id="KW-1185">Reference proteome</keyword>
<gene>
    <name evidence="3" type="ORF">SAMN04515678_1132</name>
</gene>
<proteinExistence type="predicted"/>
<evidence type="ECO:0000259" key="2">
    <source>
        <dbReference type="Pfam" id="PF07883"/>
    </source>
</evidence>
<evidence type="ECO:0000313" key="3">
    <source>
        <dbReference type="EMBL" id="SFE64968.1"/>
    </source>
</evidence>
<sequence>MKRTSSACPALLSGLLVAEASATPVSAQEQAITRTPDDPALEWGPCPGFMPEDCQIAVLHGDPAKSNPDIFYRVPGGAEIARHWHNSPERMVLVTGEMGVTYDGQDRVVLSPGTYAYGPAKKPHGAICLSSDPCTLFIAFVDPIDAMAGGPE</sequence>
<dbReference type="SUPFAM" id="SSF51182">
    <property type="entry name" value="RmlC-like cupins"/>
    <property type="match status" value="1"/>
</dbReference>
<organism evidence="3 4">
    <name type="scientific">Roseivivax sediminis</name>
    <dbReference type="NCBI Taxonomy" id="936889"/>
    <lineage>
        <taxon>Bacteria</taxon>
        <taxon>Pseudomonadati</taxon>
        <taxon>Pseudomonadota</taxon>
        <taxon>Alphaproteobacteria</taxon>
        <taxon>Rhodobacterales</taxon>
        <taxon>Roseobacteraceae</taxon>
        <taxon>Roseivivax</taxon>
    </lineage>
</organism>
<dbReference type="EMBL" id="FOMS01000013">
    <property type="protein sequence ID" value="SFE64968.1"/>
    <property type="molecule type" value="Genomic_DNA"/>
</dbReference>